<keyword evidence="2" id="KW-0808">Transferase</keyword>
<evidence type="ECO:0000313" key="2">
    <source>
        <dbReference type="EMBL" id="GER39982.1"/>
    </source>
</evidence>
<dbReference type="Proteomes" id="UP000325081">
    <property type="component" value="Unassembled WGS sequence"/>
</dbReference>
<keyword evidence="2" id="KW-0012">Acyltransferase</keyword>
<name>A0A5A7Q538_STRAF</name>
<protein>
    <submittedName>
        <fullName evidence="2">Acyl-CoA N-acyltransferases super family protein</fullName>
    </submittedName>
</protein>
<dbReference type="EMBL" id="BKCP01005794">
    <property type="protein sequence ID" value="GER39982.1"/>
    <property type="molecule type" value="Genomic_DNA"/>
</dbReference>
<accession>A0A5A7Q538</accession>
<feature type="region of interest" description="Disordered" evidence="1">
    <location>
        <begin position="153"/>
        <end position="189"/>
    </location>
</feature>
<gene>
    <name evidence="2" type="ORF">STAS_16626</name>
</gene>
<keyword evidence="3" id="KW-1185">Reference proteome</keyword>
<comment type="caution">
    <text evidence="2">The sequence shown here is derived from an EMBL/GenBank/DDBJ whole genome shotgun (WGS) entry which is preliminary data.</text>
</comment>
<reference evidence="3" key="1">
    <citation type="journal article" date="2019" name="Curr. Biol.">
        <title>Genome Sequence of Striga asiatica Provides Insight into the Evolution of Plant Parasitism.</title>
        <authorList>
            <person name="Yoshida S."/>
            <person name="Kim S."/>
            <person name="Wafula E.K."/>
            <person name="Tanskanen J."/>
            <person name="Kim Y.M."/>
            <person name="Honaas L."/>
            <person name="Yang Z."/>
            <person name="Spallek T."/>
            <person name="Conn C.E."/>
            <person name="Ichihashi Y."/>
            <person name="Cheong K."/>
            <person name="Cui S."/>
            <person name="Der J.P."/>
            <person name="Gundlach H."/>
            <person name="Jiao Y."/>
            <person name="Hori C."/>
            <person name="Ishida J.K."/>
            <person name="Kasahara H."/>
            <person name="Kiba T."/>
            <person name="Kim M.S."/>
            <person name="Koo N."/>
            <person name="Laohavisit A."/>
            <person name="Lee Y.H."/>
            <person name="Lumba S."/>
            <person name="McCourt P."/>
            <person name="Mortimer J.C."/>
            <person name="Mutuku J.M."/>
            <person name="Nomura T."/>
            <person name="Sasaki-Sekimoto Y."/>
            <person name="Seto Y."/>
            <person name="Wang Y."/>
            <person name="Wakatake T."/>
            <person name="Sakakibara H."/>
            <person name="Demura T."/>
            <person name="Yamaguchi S."/>
            <person name="Yoneyama K."/>
            <person name="Manabe R.I."/>
            <person name="Nelson D.C."/>
            <person name="Schulman A.H."/>
            <person name="Timko M.P."/>
            <person name="dePamphilis C.W."/>
            <person name="Choi D."/>
            <person name="Shirasu K."/>
        </authorList>
    </citation>
    <scope>NUCLEOTIDE SEQUENCE [LARGE SCALE GENOMIC DNA]</scope>
    <source>
        <strain evidence="3">cv. UVA1</strain>
    </source>
</reference>
<dbReference type="GO" id="GO:0016746">
    <property type="term" value="F:acyltransferase activity"/>
    <property type="evidence" value="ECO:0007669"/>
    <property type="project" value="UniProtKB-KW"/>
</dbReference>
<proteinExistence type="predicted"/>
<evidence type="ECO:0000256" key="1">
    <source>
        <dbReference type="SAM" id="MobiDB-lite"/>
    </source>
</evidence>
<organism evidence="2 3">
    <name type="scientific">Striga asiatica</name>
    <name type="common">Asiatic witchweed</name>
    <name type="synonym">Buchnera asiatica</name>
    <dbReference type="NCBI Taxonomy" id="4170"/>
    <lineage>
        <taxon>Eukaryota</taxon>
        <taxon>Viridiplantae</taxon>
        <taxon>Streptophyta</taxon>
        <taxon>Embryophyta</taxon>
        <taxon>Tracheophyta</taxon>
        <taxon>Spermatophyta</taxon>
        <taxon>Magnoliopsida</taxon>
        <taxon>eudicotyledons</taxon>
        <taxon>Gunneridae</taxon>
        <taxon>Pentapetalae</taxon>
        <taxon>asterids</taxon>
        <taxon>lamiids</taxon>
        <taxon>Lamiales</taxon>
        <taxon>Orobanchaceae</taxon>
        <taxon>Buchnereae</taxon>
        <taxon>Striga</taxon>
    </lineage>
</organism>
<dbReference type="AlphaFoldDB" id="A0A5A7Q538"/>
<evidence type="ECO:0000313" key="3">
    <source>
        <dbReference type="Proteomes" id="UP000325081"/>
    </source>
</evidence>
<sequence>MEIEQDEAFIPQVDSSVKPLIGQHVDLNEEFMAIHVDLNEKPLINTSFAMEKQMTEITRREHDFLPASIGLDIGPGLRLGNRKYKKSLDVSPLWESTSNRRHSDLDMEQHISPQAPDPPRELHHVLLIFFASKSSLLVTILFEVAAGHPTAIRPAGAESSTRAPPHTSLAKIRPSRTRSLPDPRAESSARAPPWSLIFFNSEISQRVAILFEVQAD</sequence>